<proteinExistence type="inferred from homology"/>
<dbReference type="GO" id="GO:0008236">
    <property type="term" value="F:serine-type peptidase activity"/>
    <property type="evidence" value="ECO:0007669"/>
    <property type="project" value="UniProtKB-KW"/>
</dbReference>
<evidence type="ECO:0000313" key="10">
    <source>
        <dbReference type="Proteomes" id="UP000635606"/>
    </source>
</evidence>
<feature type="active site" description="Charge relay system" evidence="6">
    <location>
        <position position="319"/>
    </location>
</feature>
<feature type="active site" description="Nucleophile" evidence="6">
    <location>
        <position position="153"/>
    </location>
</feature>
<evidence type="ECO:0000256" key="5">
    <source>
        <dbReference type="ARBA" id="ARBA00022825"/>
    </source>
</evidence>
<dbReference type="InterPro" id="IPR003507">
    <property type="entry name" value="S66_fam"/>
</dbReference>
<feature type="domain" description="LD-carboxypeptidase C-terminal" evidence="8">
    <location>
        <begin position="221"/>
        <end position="334"/>
    </location>
</feature>
<evidence type="ECO:0000256" key="1">
    <source>
        <dbReference type="ARBA" id="ARBA00010233"/>
    </source>
</evidence>
<keyword evidence="4" id="KW-0378">Hydrolase</keyword>
<dbReference type="Gene3D" id="3.50.30.60">
    <property type="entry name" value="LD-carboxypeptidase A C-terminal domain-like"/>
    <property type="match status" value="1"/>
</dbReference>
<evidence type="ECO:0000256" key="2">
    <source>
        <dbReference type="ARBA" id="ARBA00022645"/>
    </source>
</evidence>
<comment type="similarity">
    <text evidence="1">Belongs to the peptidase S66 family.</text>
</comment>
<dbReference type="Pfam" id="PF17676">
    <property type="entry name" value="Peptidase_S66C"/>
    <property type="match status" value="1"/>
</dbReference>
<dbReference type="InterPro" id="IPR029062">
    <property type="entry name" value="Class_I_gatase-like"/>
</dbReference>
<dbReference type="PANTHER" id="PTHR30237">
    <property type="entry name" value="MURAMOYLTETRAPEPTIDE CARBOXYPEPTIDASE"/>
    <property type="match status" value="1"/>
</dbReference>
<dbReference type="EMBL" id="BOPH01000113">
    <property type="protein sequence ID" value="GIJ73369.1"/>
    <property type="molecule type" value="Genomic_DNA"/>
</dbReference>
<dbReference type="InterPro" id="IPR006311">
    <property type="entry name" value="TAT_signal"/>
</dbReference>
<evidence type="ECO:0000259" key="7">
    <source>
        <dbReference type="Pfam" id="PF02016"/>
    </source>
</evidence>
<dbReference type="InterPro" id="IPR040921">
    <property type="entry name" value="Peptidase_S66C"/>
</dbReference>
<dbReference type="CDD" id="cd07025">
    <property type="entry name" value="Peptidase_S66"/>
    <property type="match status" value="1"/>
</dbReference>
<sequence>MTDPTVSRRGVLRGGAAAAVAAPLIGTVTGMVGGTPAHAAPASAPRRPAALRAGDRVRVVAPGSTPDPTLMDRGIQILRGWGLEVEVAPHVYDRWGYLAGRDADRLDDLNDALRDRGVRGIFAARGGYGTQRIIDKVDTGAARRDPKVVVGFSDITALHGKLWRDAQLATFYGPMVNWSDTRTGPDSEASLRSAVMTTDPIVLRRDPAESSAAVEVPGKATGRLLGGTLTMLDTSVGAGDFPDLSGAILFFEDVDEAPYSYDRMLTHLRRVGALRKIAGVAIGQLVNAGQPGELDAPAVLRDRLGDLGVPVLGGLRAGHGPGQLTLPLGVPATIDTAAGTLTAEPGVR</sequence>
<comment type="caution">
    <text evidence="9">The sequence shown here is derived from an EMBL/GenBank/DDBJ whole genome shotgun (WGS) entry which is preliminary data.</text>
</comment>
<dbReference type="Proteomes" id="UP000635606">
    <property type="component" value="Unassembled WGS sequence"/>
</dbReference>
<keyword evidence="2" id="KW-0121">Carboxypeptidase</keyword>
<dbReference type="Pfam" id="PF02016">
    <property type="entry name" value="Peptidase_S66"/>
    <property type="match status" value="1"/>
</dbReference>
<dbReference type="GO" id="GO:0004180">
    <property type="term" value="F:carboxypeptidase activity"/>
    <property type="evidence" value="ECO:0007669"/>
    <property type="project" value="UniProtKB-KW"/>
</dbReference>
<dbReference type="PIRSF" id="PIRSF028757">
    <property type="entry name" value="LD-carboxypeptidase"/>
    <property type="match status" value="1"/>
</dbReference>
<dbReference type="PROSITE" id="PS51318">
    <property type="entry name" value="TAT"/>
    <property type="match status" value="1"/>
</dbReference>
<dbReference type="PANTHER" id="PTHR30237:SF2">
    <property type="entry name" value="MUREIN TETRAPEPTIDE CARBOXYPEPTIDASE"/>
    <property type="match status" value="1"/>
</dbReference>
<keyword evidence="5" id="KW-0720">Serine protease</keyword>
<dbReference type="InterPro" id="IPR040449">
    <property type="entry name" value="Peptidase_S66_N"/>
</dbReference>
<evidence type="ECO:0000256" key="6">
    <source>
        <dbReference type="PIRSR" id="PIRSR028757-1"/>
    </source>
</evidence>
<keyword evidence="10" id="KW-1185">Reference proteome</keyword>
<dbReference type="InterPro" id="IPR027461">
    <property type="entry name" value="Carboxypeptidase_A_C_sf"/>
</dbReference>
<dbReference type="Gene3D" id="3.40.50.10740">
    <property type="entry name" value="Class I glutamine amidotransferase-like"/>
    <property type="match status" value="1"/>
</dbReference>
<accession>A0A8J4A013</accession>
<evidence type="ECO:0000313" key="9">
    <source>
        <dbReference type="EMBL" id="GIJ73369.1"/>
    </source>
</evidence>
<gene>
    <name evidence="9" type="ORF">Voc01_082860</name>
</gene>
<dbReference type="SUPFAM" id="SSF141986">
    <property type="entry name" value="LD-carboxypeptidase A C-terminal domain-like"/>
    <property type="match status" value="1"/>
</dbReference>
<feature type="domain" description="LD-carboxypeptidase N-terminal" evidence="7">
    <location>
        <begin position="57"/>
        <end position="173"/>
    </location>
</feature>
<dbReference type="InterPro" id="IPR027478">
    <property type="entry name" value="LdcA_N"/>
</dbReference>
<evidence type="ECO:0000256" key="4">
    <source>
        <dbReference type="ARBA" id="ARBA00022801"/>
    </source>
</evidence>
<feature type="active site" description="Charge relay system" evidence="6">
    <location>
        <position position="252"/>
    </location>
</feature>
<protein>
    <submittedName>
        <fullName evidence="9">Peptidase S66</fullName>
    </submittedName>
</protein>
<reference evidence="9" key="1">
    <citation type="submission" date="2021-01" db="EMBL/GenBank/DDBJ databases">
        <title>Whole genome shotgun sequence of Virgisporangium ochraceum NBRC 16418.</title>
        <authorList>
            <person name="Komaki H."/>
            <person name="Tamura T."/>
        </authorList>
    </citation>
    <scope>NUCLEOTIDE SEQUENCE</scope>
    <source>
        <strain evidence="9">NBRC 16418</strain>
    </source>
</reference>
<evidence type="ECO:0000259" key="8">
    <source>
        <dbReference type="Pfam" id="PF17676"/>
    </source>
</evidence>
<organism evidence="9 10">
    <name type="scientific">Virgisporangium ochraceum</name>
    <dbReference type="NCBI Taxonomy" id="65505"/>
    <lineage>
        <taxon>Bacteria</taxon>
        <taxon>Bacillati</taxon>
        <taxon>Actinomycetota</taxon>
        <taxon>Actinomycetes</taxon>
        <taxon>Micromonosporales</taxon>
        <taxon>Micromonosporaceae</taxon>
        <taxon>Virgisporangium</taxon>
    </lineage>
</organism>
<dbReference type="SUPFAM" id="SSF52317">
    <property type="entry name" value="Class I glutamine amidotransferase-like"/>
    <property type="match status" value="1"/>
</dbReference>
<evidence type="ECO:0000256" key="3">
    <source>
        <dbReference type="ARBA" id="ARBA00022670"/>
    </source>
</evidence>
<dbReference type="GO" id="GO:0006508">
    <property type="term" value="P:proteolysis"/>
    <property type="evidence" value="ECO:0007669"/>
    <property type="project" value="UniProtKB-KW"/>
</dbReference>
<name>A0A8J4A013_9ACTN</name>
<keyword evidence="3" id="KW-0645">Protease</keyword>
<dbReference type="AlphaFoldDB" id="A0A8J4A013"/>